<dbReference type="SUPFAM" id="SSF110849">
    <property type="entry name" value="ParB/Sulfiredoxin"/>
    <property type="match status" value="2"/>
</dbReference>
<feature type="compositionally biased region" description="Acidic residues" evidence="1">
    <location>
        <begin position="612"/>
        <end position="624"/>
    </location>
</feature>
<organism evidence="2 3">
    <name type="scientific">Streptomyces amakusaensis</name>
    <dbReference type="NCBI Taxonomy" id="67271"/>
    <lineage>
        <taxon>Bacteria</taxon>
        <taxon>Bacillati</taxon>
        <taxon>Actinomycetota</taxon>
        <taxon>Actinomycetes</taxon>
        <taxon>Kitasatosporales</taxon>
        <taxon>Streptomycetaceae</taxon>
        <taxon>Streptomyces</taxon>
    </lineage>
</organism>
<feature type="compositionally biased region" description="Low complexity" evidence="1">
    <location>
        <begin position="625"/>
        <end position="639"/>
    </location>
</feature>
<comment type="caution">
    <text evidence="2">The sequence shown here is derived from an EMBL/GenBank/DDBJ whole genome shotgun (WGS) entry which is preliminary data.</text>
</comment>
<feature type="region of interest" description="Disordered" evidence="1">
    <location>
        <begin position="538"/>
        <end position="639"/>
    </location>
</feature>
<dbReference type="PANTHER" id="PTHR33375:SF1">
    <property type="entry name" value="CHROMOSOME-PARTITIONING PROTEIN PARB-RELATED"/>
    <property type="match status" value="1"/>
</dbReference>
<protein>
    <submittedName>
        <fullName evidence="2">ParB N-terminal domain-containing protein</fullName>
    </submittedName>
</protein>
<feature type="compositionally biased region" description="Acidic residues" evidence="1">
    <location>
        <begin position="560"/>
        <end position="583"/>
    </location>
</feature>
<dbReference type="PANTHER" id="PTHR33375">
    <property type="entry name" value="CHROMOSOME-PARTITIONING PROTEIN PARB-RELATED"/>
    <property type="match status" value="1"/>
</dbReference>
<gene>
    <name evidence="2" type="ORF">ACFPRH_03495</name>
</gene>
<dbReference type="Gene3D" id="3.90.1530.10">
    <property type="entry name" value="Conserved hypothetical protein from pyrococcus furiosus pfu- 392566-001, ParB domain"/>
    <property type="match status" value="1"/>
</dbReference>
<reference evidence="3" key="1">
    <citation type="journal article" date="2019" name="Int. J. Syst. Evol. Microbiol.">
        <title>The Global Catalogue of Microorganisms (GCM) 10K type strain sequencing project: providing services to taxonomists for standard genome sequencing and annotation.</title>
        <authorList>
            <consortium name="The Broad Institute Genomics Platform"/>
            <consortium name="The Broad Institute Genome Sequencing Center for Infectious Disease"/>
            <person name="Wu L."/>
            <person name="Ma J."/>
        </authorList>
    </citation>
    <scope>NUCLEOTIDE SEQUENCE [LARGE SCALE GENOMIC DNA]</scope>
    <source>
        <strain evidence="3">PCU 266</strain>
    </source>
</reference>
<dbReference type="InterPro" id="IPR050336">
    <property type="entry name" value="Chromosome_partition/occlusion"/>
</dbReference>
<keyword evidence="3" id="KW-1185">Reference proteome</keyword>
<accession>A0ABW0AAY2</accession>
<dbReference type="EMBL" id="JBHSKP010000001">
    <property type="protein sequence ID" value="MFC5150798.1"/>
    <property type="molecule type" value="Genomic_DNA"/>
</dbReference>
<dbReference type="InterPro" id="IPR036086">
    <property type="entry name" value="ParB/Sulfiredoxin_sf"/>
</dbReference>
<dbReference type="Proteomes" id="UP001596160">
    <property type="component" value="Unassembled WGS sequence"/>
</dbReference>
<dbReference type="RefSeq" id="WP_344477211.1">
    <property type="nucleotide sequence ID" value="NZ_BAAASB010000007.1"/>
</dbReference>
<evidence type="ECO:0000313" key="2">
    <source>
        <dbReference type="EMBL" id="MFC5150798.1"/>
    </source>
</evidence>
<sequence length="639" mass="69438">MTTKTQAGVQTAPAPWPTIATAELLAHSGNVRSIEAPAELLADVTANGIQEPLYIVSTHGGVPQVIDGFQRLAAAVDAGLESLPFTPRPVIRIDALTPHPENAREDLDINARFVESFRIEGCRIPVKIQRLEGGIIQVNDGHRRFWGAQDAGLTHLPYEWDDEDRDAAGQFLDMITTSQQRKGLTTREINQAMFSAAEAGAQVGRIAKAAGVRQKDVRTLVKVRNDEKLSAAVSAASGYVWTFEHMAALSEFADSPEALAAITEAAAARGADESKVQWAIEVERVKRDKAAKAAAHRAELEAAGQKIRDVEELSERAVRVWRLSGVTEEEHAGCRGQVWVFDDRRGDRYEPYCSAPGLYGHVTPESAKGSGTGGTRTAAEVEAERVARAAVKAGNIDWDAAEVIRRKWLADLIKSRTLPKASTNALIRHVNEALLSGTWGICDDLNKEPTTEILANFLGLNTQQAKDRSAYAEHAAKDPRRAPQLQFAAIAAVREKCANRSAWRTDSQHAPWTRKPTAAWFRVLESLGYQLTPIERSVADETPYDPAKKEPRTSLLSSEPEAEPDAEQGDQESDAEPAEGEGEGDAHDARPQQADEAPEGEAEPEAGQVEGEQPDAEPEDEEPEPQAAPDAEQPTTETA</sequence>
<evidence type="ECO:0000256" key="1">
    <source>
        <dbReference type="SAM" id="MobiDB-lite"/>
    </source>
</evidence>
<evidence type="ECO:0000313" key="3">
    <source>
        <dbReference type="Proteomes" id="UP001596160"/>
    </source>
</evidence>
<name>A0ABW0AAY2_9ACTN</name>
<proteinExistence type="predicted"/>